<evidence type="ECO:0000256" key="3">
    <source>
        <dbReference type="ARBA" id="ARBA00023139"/>
    </source>
</evidence>
<dbReference type="InterPro" id="IPR036737">
    <property type="entry name" value="OmpA-like_sf"/>
</dbReference>
<feature type="region of interest" description="Disordered" evidence="7">
    <location>
        <begin position="31"/>
        <end position="53"/>
    </location>
</feature>
<keyword evidence="3 6" id="KW-0564">Palmitate</keyword>
<sequence length="176" mass="19116">MSHTLRLCTIVLLAAGLAACGSTATTSTQRSEHHYAFGKAPAPAPAPASSGVAPVVTTTQADQRGPANVAHIVYFDFDAYTIRSSDRAIVESHAQWLRSNPGRSVMLRGHTDRRGGIEYNLALGQKRADAVRNSLQLLGVNPARVESVSYGKERLADEGTSEDAHQRNRRVEFDYR</sequence>
<evidence type="ECO:0000256" key="8">
    <source>
        <dbReference type="SAM" id="SignalP"/>
    </source>
</evidence>
<feature type="signal peptide" evidence="8">
    <location>
        <begin position="1"/>
        <end position="24"/>
    </location>
</feature>
<keyword evidence="2 6" id="KW-0472">Membrane</keyword>
<dbReference type="Proteomes" id="UP001597287">
    <property type="component" value="Unassembled WGS sequence"/>
</dbReference>
<comment type="subcellular location">
    <subcellularLocation>
        <location evidence="6">Cell outer membrane</location>
        <topology evidence="6">Lipid-anchor</topology>
    </subcellularLocation>
</comment>
<feature type="chain" id="PRO_5046047726" description="Peptidoglycan-associated lipoprotein" evidence="8">
    <location>
        <begin position="25"/>
        <end position="176"/>
    </location>
</feature>
<evidence type="ECO:0000256" key="1">
    <source>
        <dbReference type="ARBA" id="ARBA00022729"/>
    </source>
</evidence>
<dbReference type="PROSITE" id="PS51123">
    <property type="entry name" value="OMPA_2"/>
    <property type="match status" value="1"/>
</dbReference>
<evidence type="ECO:0000256" key="5">
    <source>
        <dbReference type="ARBA" id="ARBA00023288"/>
    </source>
</evidence>
<gene>
    <name evidence="6" type="primary">pal</name>
    <name evidence="10" type="ORF">ACFSPV_18530</name>
</gene>
<feature type="region of interest" description="Disordered" evidence="7">
    <location>
        <begin position="152"/>
        <end position="176"/>
    </location>
</feature>
<dbReference type="Gene3D" id="3.30.1330.60">
    <property type="entry name" value="OmpA-like domain"/>
    <property type="match status" value="1"/>
</dbReference>
<dbReference type="InterPro" id="IPR039001">
    <property type="entry name" value="Pal"/>
</dbReference>
<proteinExistence type="inferred from homology"/>
<dbReference type="CDD" id="cd07185">
    <property type="entry name" value="OmpA_C-like"/>
    <property type="match status" value="1"/>
</dbReference>
<comment type="function">
    <text evidence="6">Part of the Tol-Pal system, which plays a role in outer membrane invagination during cell division and is important for maintaining outer membrane integrity.</text>
</comment>
<evidence type="ECO:0000256" key="6">
    <source>
        <dbReference type="HAMAP-Rule" id="MF_02204"/>
    </source>
</evidence>
<dbReference type="InterPro" id="IPR050330">
    <property type="entry name" value="Bact_OuterMem_StrucFunc"/>
</dbReference>
<accession>A0ABW5ESY2</accession>
<dbReference type="PROSITE" id="PS01068">
    <property type="entry name" value="OMPA_1"/>
    <property type="match status" value="1"/>
</dbReference>
<comment type="similarity">
    <text evidence="6">Belongs to the Pal lipoprotein family.</text>
</comment>
<organism evidence="10 11">
    <name type="scientific">Delftia deserti</name>
    <dbReference type="NCBI Taxonomy" id="1651218"/>
    <lineage>
        <taxon>Bacteria</taxon>
        <taxon>Pseudomonadati</taxon>
        <taxon>Pseudomonadota</taxon>
        <taxon>Betaproteobacteria</taxon>
        <taxon>Burkholderiales</taxon>
        <taxon>Comamonadaceae</taxon>
        <taxon>Delftia</taxon>
    </lineage>
</organism>
<dbReference type="PROSITE" id="PS51257">
    <property type="entry name" value="PROKAR_LIPOPROTEIN"/>
    <property type="match status" value="1"/>
</dbReference>
<name>A0ABW5ESY2_9BURK</name>
<keyword evidence="1 6" id="KW-0732">Signal</keyword>
<evidence type="ECO:0000313" key="10">
    <source>
        <dbReference type="EMBL" id="MFD2320701.1"/>
    </source>
</evidence>
<dbReference type="EMBL" id="JBHUIG010000019">
    <property type="protein sequence ID" value="MFD2320701.1"/>
    <property type="molecule type" value="Genomic_DNA"/>
</dbReference>
<dbReference type="InterPro" id="IPR006690">
    <property type="entry name" value="OMPA-like_CS"/>
</dbReference>
<keyword evidence="5 6" id="KW-0449">Lipoprotein</keyword>
<dbReference type="RefSeq" id="WP_380106313.1">
    <property type="nucleotide sequence ID" value="NZ_JBHSIH010000001.1"/>
</dbReference>
<keyword evidence="6" id="KW-0132">Cell division</keyword>
<dbReference type="PRINTS" id="PR01021">
    <property type="entry name" value="OMPADOMAIN"/>
</dbReference>
<reference evidence="11" key="1">
    <citation type="journal article" date="2019" name="Int. J. Syst. Evol. Microbiol.">
        <title>The Global Catalogue of Microorganisms (GCM) 10K type strain sequencing project: providing services to taxonomists for standard genome sequencing and annotation.</title>
        <authorList>
            <consortium name="The Broad Institute Genomics Platform"/>
            <consortium name="The Broad Institute Genome Sequencing Center for Infectious Disease"/>
            <person name="Wu L."/>
            <person name="Ma J."/>
        </authorList>
    </citation>
    <scope>NUCLEOTIDE SEQUENCE [LARGE SCALE GENOMIC DNA]</scope>
    <source>
        <strain evidence="11">CCUG 62793</strain>
    </source>
</reference>
<evidence type="ECO:0000259" key="9">
    <source>
        <dbReference type="PROSITE" id="PS51123"/>
    </source>
</evidence>
<evidence type="ECO:0000313" key="11">
    <source>
        <dbReference type="Proteomes" id="UP001597287"/>
    </source>
</evidence>
<keyword evidence="11" id="KW-1185">Reference proteome</keyword>
<evidence type="ECO:0000256" key="7">
    <source>
        <dbReference type="SAM" id="MobiDB-lite"/>
    </source>
</evidence>
<dbReference type="HAMAP" id="MF_02204">
    <property type="entry name" value="Pal"/>
    <property type="match status" value="1"/>
</dbReference>
<comment type="caution">
    <text evidence="10">The sequence shown here is derived from an EMBL/GenBank/DDBJ whole genome shotgun (WGS) entry which is preliminary data.</text>
</comment>
<dbReference type="PANTHER" id="PTHR30329">
    <property type="entry name" value="STATOR ELEMENT OF FLAGELLAR MOTOR COMPLEX"/>
    <property type="match status" value="1"/>
</dbReference>
<comment type="subunit">
    <text evidence="6">The Tol-Pal system is composed of five core proteins: the inner membrane proteins TolA, TolQ and TolR, the periplasmic protein TolB and the outer membrane protein Pal. They form a network linking the inner and outer membranes and the peptidoglycan layer.</text>
</comment>
<dbReference type="Pfam" id="PF00691">
    <property type="entry name" value="OmpA"/>
    <property type="match status" value="1"/>
</dbReference>
<protein>
    <recommendedName>
        <fullName evidence="6">Peptidoglycan-associated lipoprotein</fullName>
        <shortName evidence="6">PAL</shortName>
    </recommendedName>
</protein>
<dbReference type="InterPro" id="IPR006665">
    <property type="entry name" value="OmpA-like"/>
</dbReference>
<dbReference type="SUPFAM" id="SSF103088">
    <property type="entry name" value="OmpA-like"/>
    <property type="match status" value="1"/>
</dbReference>
<feature type="domain" description="OmpA-like" evidence="9">
    <location>
        <begin position="62"/>
        <end position="176"/>
    </location>
</feature>
<evidence type="ECO:0000256" key="4">
    <source>
        <dbReference type="ARBA" id="ARBA00023237"/>
    </source>
</evidence>
<dbReference type="PANTHER" id="PTHR30329:SF21">
    <property type="entry name" value="LIPOPROTEIN YIAD-RELATED"/>
    <property type="match status" value="1"/>
</dbReference>
<evidence type="ECO:0000256" key="2">
    <source>
        <dbReference type="ARBA" id="ARBA00023136"/>
    </source>
</evidence>
<keyword evidence="4 6" id="KW-0998">Cell outer membrane</keyword>
<dbReference type="InterPro" id="IPR006664">
    <property type="entry name" value="OMP_bac"/>
</dbReference>
<keyword evidence="6" id="KW-0131">Cell cycle</keyword>